<sequence>MAKRLQFFIVDDDQISIKLLSNLLEKESHIVSSNISSTRALTEIIEQVPDCVILDMMMPEMDGLELIKRLRAEPDLDATKIIVVSSKSYEFDRKRAFSFGADGYITKPIDTKKIVDQLHRVIQDRIELTFWGVHGTLPVPGKETTKYGGNTSCVSLEFAKGSLFIFDAGTGIKSLSNYLVAENRPLVGAKIFISHPHWDHINAIPFFVPLYTQGNEIEIFGPSHGDISMRELISGQMDGVYFPINIKEFSAMVTFRDLKEEEFEINGIKIRTMLLNHPGYCLGYRVEYKNKSLCYVTDNELYPKSNQFYNKFYLDQLVDFVADTDVLITDCTYTDKEYEAKIGWGHSAISQVVDLAARAKVKTLYLFHHDPGQKDVDINAKLKSARAMLKKKKSSTRCEAPRERQVVQL</sequence>
<dbReference type="PANTHER" id="PTHR44591">
    <property type="entry name" value="STRESS RESPONSE REGULATOR PROTEIN 1"/>
    <property type="match status" value="1"/>
</dbReference>
<dbReference type="Pfam" id="PF00072">
    <property type="entry name" value="Response_reg"/>
    <property type="match status" value="1"/>
</dbReference>
<accession>A0A8J6TNE0</accession>
<feature type="domain" description="Response regulatory" evidence="3">
    <location>
        <begin position="6"/>
        <end position="122"/>
    </location>
</feature>
<dbReference type="GO" id="GO:0000160">
    <property type="term" value="P:phosphorelay signal transduction system"/>
    <property type="evidence" value="ECO:0007669"/>
    <property type="project" value="InterPro"/>
</dbReference>
<dbReference type="PROSITE" id="PS50110">
    <property type="entry name" value="RESPONSE_REGULATORY"/>
    <property type="match status" value="1"/>
</dbReference>
<dbReference type="InterPro" id="IPR036866">
    <property type="entry name" value="RibonucZ/Hydroxyglut_hydro"/>
</dbReference>
<dbReference type="InterPro" id="IPR001789">
    <property type="entry name" value="Sig_transdc_resp-reg_receiver"/>
</dbReference>
<evidence type="ECO:0000256" key="2">
    <source>
        <dbReference type="PROSITE-ProRule" id="PRU00169"/>
    </source>
</evidence>
<dbReference type="EMBL" id="JACNIG010000302">
    <property type="protein sequence ID" value="MBC8433461.1"/>
    <property type="molecule type" value="Genomic_DNA"/>
</dbReference>
<dbReference type="InterPro" id="IPR011006">
    <property type="entry name" value="CheY-like_superfamily"/>
</dbReference>
<feature type="modified residue" description="4-aspartylphosphate" evidence="2">
    <location>
        <position position="55"/>
    </location>
</feature>
<dbReference type="SUPFAM" id="SSF52172">
    <property type="entry name" value="CheY-like"/>
    <property type="match status" value="1"/>
</dbReference>
<evidence type="ECO:0000313" key="4">
    <source>
        <dbReference type="EMBL" id="MBC8433461.1"/>
    </source>
</evidence>
<dbReference type="Gene3D" id="3.60.15.10">
    <property type="entry name" value="Ribonuclease Z/Hydroxyacylglutathione hydrolase-like"/>
    <property type="match status" value="1"/>
</dbReference>
<dbReference type="InterPro" id="IPR050595">
    <property type="entry name" value="Bact_response_regulator"/>
</dbReference>
<dbReference type="PANTHER" id="PTHR44591:SF3">
    <property type="entry name" value="RESPONSE REGULATORY DOMAIN-CONTAINING PROTEIN"/>
    <property type="match status" value="1"/>
</dbReference>
<dbReference type="Gene3D" id="3.40.50.2300">
    <property type="match status" value="1"/>
</dbReference>
<dbReference type="InterPro" id="IPR001279">
    <property type="entry name" value="Metallo-B-lactamas"/>
</dbReference>
<dbReference type="SUPFAM" id="SSF56281">
    <property type="entry name" value="Metallo-hydrolase/oxidoreductase"/>
    <property type="match status" value="1"/>
</dbReference>
<keyword evidence="1 2" id="KW-0597">Phosphoprotein</keyword>
<name>A0A8J6TNE0_9BACT</name>
<dbReference type="CDD" id="cd17574">
    <property type="entry name" value="REC_OmpR"/>
    <property type="match status" value="1"/>
</dbReference>
<comment type="caution">
    <text evidence="4">The sequence shown here is derived from an EMBL/GenBank/DDBJ whole genome shotgun (WGS) entry which is preliminary data.</text>
</comment>
<gene>
    <name evidence="4" type="ORF">H8D96_16245</name>
</gene>
<dbReference type="Proteomes" id="UP000605201">
    <property type="component" value="Unassembled WGS sequence"/>
</dbReference>
<dbReference type="SMART" id="SM00448">
    <property type="entry name" value="REC"/>
    <property type="match status" value="1"/>
</dbReference>
<evidence type="ECO:0000256" key="1">
    <source>
        <dbReference type="ARBA" id="ARBA00022553"/>
    </source>
</evidence>
<proteinExistence type="predicted"/>
<protein>
    <submittedName>
        <fullName evidence="4">Response regulator</fullName>
    </submittedName>
</protein>
<reference evidence="4 5" key="1">
    <citation type="submission" date="2020-08" db="EMBL/GenBank/DDBJ databases">
        <title>Bridging the membrane lipid divide: bacteria of the FCB group superphylum have the potential to synthesize archaeal ether lipids.</title>
        <authorList>
            <person name="Villanueva L."/>
            <person name="Von Meijenfeldt F.A.B."/>
            <person name="Westbye A.B."/>
            <person name="Yadav S."/>
            <person name="Hopmans E.C."/>
            <person name="Dutilh B.E."/>
            <person name="Sinninghe Damste J.S."/>
        </authorList>
    </citation>
    <scope>NUCLEOTIDE SEQUENCE [LARGE SCALE GENOMIC DNA]</scope>
    <source>
        <strain evidence="4">NIOZ-UU17</strain>
    </source>
</reference>
<dbReference type="CDD" id="cd07715">
    <property type="entry name" value="TaR3-like_MBL-fold"/>
    <property type="match status" value="1"/>
</dbReference>
<evidence type="ECO:0000259" key="3">
    <source>
        <dbReference type="PROSITE" id="PS50110"/>
    </source>
</evidence>
<organism evidence="4 5">
    <name type="scientific">Candidatus Desulfatibia vada</name>
    <dbReference type="NCBI Taxonomy" id="2841696"/>
    <lineage>
        <taxon>Bacteria</taxon>
        <taxon>Pseudomonadati</taxon>
        <taxon>Thermodesulfobacteriota</taxon>
        <taxon>Desulfobacteria</taxon>
        <taxon>Desulfobacterales</taxon>
        <taxon>Desulfobacterales incertae sedis</taxon>
        <taxon>Candidatus Desulfatibia</taxon>
    </lineage>
</organism>
<evidence type="ECO:0000313" key="5">
    <source>
        <dbReference type="Proteomes" id="UP000605201"/>
    </source>
</evidence>
<dbReference type="AlphaFoldDB" id="A0A8J6TNE0"/>
<dbReference type="Pfam" id="PF12706">
    <property type="entry name" value="Lactamase_B_2"/>
    <property type="match status" value="1"/>
</dbReference>